<evidence type="ECO:0000313" key="2">
    <source>
        <dbReference type="Proteomes" id="UP001217754"/>
    </source>
</evidence>
<sequence>MSSNVEANKALIKAFYERVMNGHDFTNHSEFITDDFKSHRAERSLEGGENWINTFGHIVKSYMPNFKSEIKHILAEGDEVWVYSEILNSGECVQGKRRVSVDRFHFKNGKVAEHWDIQQNVDPATYTI</sequence>
<dbReference type="AlphaFoldDB" id="A0AAF0JAN2"/>
<dbReference type="EMBL" id="CP119960">
    <property type="protein sequence ID" value="WFD39390.1"/>
    <property type="molecule type" value="Genomic_DNA"/>
</dbReference>
<dbReference type="SUPFAM" id="SSF54427">
    <property type="entry name" value="NTF2-like"/>
    <property type="match status" value="1"/>
</dbReference>
<accession>A0AAF0JAN2</accession>
<dbReference type="Gene3D" id="3.10.450.50">
    <property type="match status" value="1"/>
</dbReference>
<evidence type="ECO:0008006" key="3">
    <source>
        <dbReference type="Google" id="ProtNLM"/>
    </source>
</evidence>
<protein>
    <recommendedName>
        <fullName evidence="3">SnoaL-like domain-containing protein</fullName>
    </recommendedName>
</protein>
<evidence type="ECO:0000313" key="1">
    <source>
        <dbReference type="EMBL" id="WFD39390.1"/>
    </source>
</evidence>
<name>A0AAF0JAN2_9BASI</name>
<dbReference type="InterPro" id="IPR032710">
    <property type="entry name" value="NTF2-like_dom_sf"/>
</dbReference>
<dbReference type="Proteomes" id="UP001217754">
    <property type="component" value="Chromosome 3"/>
</dbReference>
<organism evidence="1 2">
    <name type="scientific">Malassezia japonica</name>
    <dbReference type="NCBI Taxonomy" id="223818"/>
    <lineage>
        <taxon>Eukaryota</taxon>
        <taxon>Fungi</taxon>
        <taxon>Dikarya</taxon>
        <taxon>Basidiomycota</taxon>
        <taxon>Ustilaginomycotina</taxon>
        <taxon>Malasseziomycetes</taxon>
        <taxon>Malasseziales</taxon>
        <taxon>Malasseziaceae</taxon>
        <taxon>Malassezia</taxon>
    </lineage>
</organism>
<dbReference type="Pfam" id="PF07366">
    <property type="entry name" value="SnoaL"/>
    <property type="match status" value="1"/>
</dbReference>
<dbReference type="GO" id="GO:0030638">
    <property type="term" value="P:polyketide metabolic process"/>
    <property type="evidence" value="ECO:0007669"/>
    <property type="project" value="InterPro"/>
</dbReference>
<dbReference type="GeneID" id="85226018"/>
<reference evidence="1" key="1">
    <citation type="submission" date="2023-03" db="EMBL/GenBank/DDBJ databases">
        <title>Mating type loci evolution in Malassezia.</title>
        <authorList>
            <person name="Coelho M.A."/>
        </authorList>
    </citation>
    <scope>NUCLEOTIDE SEQUENCE</scope>
    <source>
        <strain evidence="1">CBS 9431</strain>
    </source>
</reference>
<dbReference type="RefSeq" id="XP_060122287.1">
    <property type="nucleotide sequence ID" value="XM_060266304.1"/>
</dbReference>
<keyword evidence="2" id="KW-1185">Reference proteome</keyword>
<dbReference type="InterPro" id="IPR009959">
    <property type="entry name" value="Cyclase_SnoaL-like"/>
</dbReference>
<gene>
    <name evidence="1" type="ORF">MJAP1_002367</name>
</gene>
<proteinExistence type="predicted"/>